<evidence type="ECO:0000256" key="1">
    <source>
        <dbReference type="ARBA" id="ARBA00001113"/>
    </source>
</evidence>
<evidence type="ECO:0000256" key="2">
    <source>
        <dbReference type="ARBA" id="ARBA00004745"/>
    </source>
</evidence>
<protein>
    <recommendedName>
        <fullName evidence="3">phosphoenolpyruvate--glycerone phosphotransferase</fullName>
        <ecNumber evidence="3">2.7.1.121</ecNumber>
    </recommendedName>
</protein>
<dbReference type="AlphaFoldDB" id="A0A433RYF2"/>
<name>A0A433RYF2_9BACL</name>
<comment type="subunit">
    <text evidence="7">Homodimer. The dihydroxyacetone kinase complex is composed of a homodimer of DhaM, a homodimer of DhaK and the subunit DhaL.</text>
</comment>
<keyword evidence="5 10" id="KW-0418">Kinase</keyword>
<dbReference type="InterPro" id="IPR012737">
    <property type="entry name" value="DhaK_L_YcgS"/>
</dbReference>
<dbReference type="InterPro" id="IPR004007">
    <property type="entry name" value="DhaL_dom"/>
</dbReference>
<dbReference type="SMART" id="SM01120">
    <property type="entry name" value="Dak2"/>
    <property type="match status" value="1"/>
</dbReference>
<keyword evidence="4" id="KW-0808">Transferase</keyword>
<dbReference type="SUPFAM" id="SSF101473">
    <property type="entry name" value="DhaL-like"/>
    <property type="match status" value="1"/>
</dbReference>
<reference evidence="10 11" key="1">
    <citation type="submission" date="2014-11" db="EMBL/GenBank/DDBJ databases">
        <title>Genome sequence and analysis of novel Kurthia sp.</title>
        <authorList>
            <person name="Lawson J.N."/>
            <person name="Gonzalez J.E."/>
            <person name="Rinauldi L."/>
            <person name="Xuan Z."/>
            <person name="Firman A."/>
            <person name="Shaddox L."/>
            <person name="Trudeau A."/>
            <person name="Shah S."/>
            <person name="Reiman D."/>
        </authorList>
    </citation>
    <scope>NUCLEOTIDE SEQUENCE [LARGE SCALE GENOMIC DNA]</scope>
    <source>
        <strain evidence="10 11">3B1D</strain>
    </source>
</reference>
<evidence type="ECO:0000256" key="7">
    <source>
        <dbReference type="ARBA" id="ARBA00046577"/>
    </source>
</evidence>
<evidence type="ECO:0000256" key="5">
    <source>
        <dbReference type="ARBA" id="ARBA00022777"/>
    </source>
</evidence>
<gene>
    <name evidence="10" type="ORF">QI30_01420</name>
</gene>
<sequence>MLTVDRTVAWLNDFCDALIEHKAALSEYDRIIGDGDHGNNMARGAEQLKNALLDTPPKTLGEAFKTAAMKWISTVGGASGPLYGTAFMEMAKAAGDATEFDVQPLIKAGVAGIQKRGKAVAGEKTMLDVWIPLSEKFDAQQLAEAFNATTNMQATKGRASFVGERSIGEIDPGAASSKLLFEALLKDVVE</sequence>
<comment type="caution">
    <text evidence="10">The sequence shown here is derived from an EMBL/GenBank/DDBJ whole genome shotgun (WGS) entry which is preliminary data.</text>
</comment>
<evidence type="ECO:0000313" key="10">
    <source>
        <dbReference type="EMBL" id="RUS58269.1"/>
    </source>
</evidence>
<dbReference type="Proteomes" id="UP000288623">
    <property type="component" value="Unassembled WGS sequence"/>
</dbReference>
<dbReference type="EMBL" id="JTFC01000006">
    <property type="protein sequence ID" value="RUS58269.1"/>
    <property type="molecule type" value="Genomic_DNA"/>
</dbReference>
<keyword evidence="11" id="KW-1185">Reference proteome</keyword>
<dbReference type="EC" id="2.7.1.121" evidence="3"/>
<evidence type="ECO:0000256" key="6">
    <source>
        <dbReference type="ARBA" id="ARBA00022798"/>
    </source>
</evidence>
<dbReference type="Pfam" id="PF02734">
    <property type="entry name" value="Dak2"/>
    <property type="match status" value="1"/>
</dbReference>
<accession>A0A433RYF2</accession>
<dbReference type="GO" id="GO:0019563">
    <property type="term" value="P:glycerol catabolic process"/>
    <property type="evidence" value="ECO:0007669"/>
    <property type="project" value="TreeGrafter"/>
</dbReference>
<comment type="pathway">
    <text evidence="2">Polyol metabolism; glycerol degradation.</text>
</comment>
<dbReference type="PANTHER" id="PTHR28629">
    <property type="entry name" value="TRIOKINASE/FMN CYCLASE"/>
    <property type="match status" value="1"/>
</dbReference>
<evidence type="ECO:0000313" key="11">
    <source>
        <dbReference type="Proteomes" id="UP000288623"/>
    </source>
</evidence>
<evidence type="ECO:0000256" key="8">
    <source>
        <dbReference type="ARBA" id="ARBA00055771"/>
    </source>
</evidence>
<dbReference type="OrthoDB" id="9800291at2"/>
<proteinExistence type="predicted"/>
<dbReference type="InterPro" id="IPR036117">
    <property type="entry name" value="DhaL_dom_sf"/>
</dbReference>
<dbReference type="GO" id="GO:0004371">
    <property type="term" value="F:glycerone kinase activity"/>
    <property type="evidence" value="ECO:0007669"/>
    <property type="project" value="InterPro"/>
</dbReference>
<dbReference type="Gene3D" id="1.25.40.340">
    <property type="match status" value="1"/>
</dbReference>
<feature type="domain" description="DhaL" evidence="9">
    <location>
        <begin position="5"/>
        <end position="186"/>
    </location>
</feature>
<organism evidence="10 11">
    <name type="scientific">Candidatus Kurthia intestinigallinarum</name>
    <dbReference type="NCBI Taxonomy" id="1562256"/>
    <lineage>
        <taxon>Bacteria</taxon>
        <taxon>Bacillati</taxon>
        <taxon>Bacillota</taxon>
        <taxon>Bacilli</taxon>
        <taxon>Bacillales</taxon>
        <taxon>Caryophanaceae</taxon>
        <taxon>Kurthia</taxon>
    </lineage>
</organism>
<dbReference type="NCBIfam" id="TIGR02365">
    <property type="entry name" value="dha_L_ycgS"/>
    <property type="match status" value="1"/>
</dbReference>
<dbReference type="PROSITE" id="PS51480">
    <property type="entry name" value="DHAL"/>
    <property type="match status" value="1"/>
</dbReference>
<dbReference type="InterPro" id="IPR050861">
    <property type="entry name" value="Dihydroxyacetone_Kinase"/>
</dbReference>
<comment type="catalytic activity">
    <reaction evidence="1">
        <text>dihydroxyacetone + phosphoenolpyruvate = dihydroxyacetone phosphate + pyruvate</text>
        <dbReference type="Rhea" id="RHEA:18381"/>
        <dbReference type="ChEBI" id="CHEBI:15361"/>
        <dbReference type="ChEBI" id="CHEBI:16016"/>
        <dbReference type="ChEBI" id="CHEBI:57642"/>
        <dbReference type="ChEBI" id="CHEBI:58702"/>
        <dbReference type="EC" id="2.7.1.121"/>
    </reaction>
</comment>
<comment type="function">
    <text evidence="8">ADP-binding subunit of the dihydroxyacetone kinase, which is responsible for the phosphoenolpyruvate (PEP)-dependent phosphorylation of dihydroxyacetone. DhaL-ADP is converted to DhaL-ATP via a phosphoryl group transfer from DhaM and transmits it to dihydroxyacetone binds to DhaK.</text>
</comment>
<evidence type="ECO:0000256" key="4">
    <source>
        <dbReference type="ARBA" id="ARBA00022679"/>
    </source>
</evidence>
<evidence type="ECO:0000259" key="9">
    <source>
        <dbReference type="PROSITE" id="PS51480"/>
    </source>
</evidence>
<keyword evidence="6" id="KW-0319">Glycerol metabolism</keyword>
<evidence type="ECO:0000256" key="3">
    <source>
        <dbReference type="ARBA" id="ARBA00012095"/>
    </source>
</evidence>
<dbReference type="FunFam" id="1.25.40.340:FF:000002">
    <property type="entry name" value="Dihydroxyacetone kinase, L subunit"/>
    <property type="match status" value="1"/>
</dbReference>
<dbReference type="GO" id="GO:0047324">
    <property type="term" value="F:phosphoenolpyruvate-glycerone phosphotransferase activity"/>
    <property type="evidence" value="ECO:0007669"/>
    <property type="project" value="UniProtKB-EC"/>
</dbReference>
<dbReference type="GO" id="GO:0005829">
    <property type="term" value="C:cytosol"/>
    <property type="evidence" value="ECO:0007669"/>
    <property type="project" value="TreeGrafter"/>
</dbReference>
<dbReference type="PANTHER" id="PTHR28629:SF4">
    <property type="entry name" value="TRIOKINASE_FMN CYCLASE"/>
    <property type="match status" value="1"/>
</dbReference>
<dbReference type="RefSeq" id="WP_126989171.1">
    <property type="nucleotide sequence ID" value="NZ_JTFC01000006.1"/>
</dbReference>